<reference evidence="2" key="1">
    <citation type="submission" date="2005-08" db="EMBL/GenBank/DDBJ databases">
        <title>Complete sequence of Chromosome1 of Ralstonia eutropha JMP134.</title>
        <authorList>
            <person name="Copeland A."/>
            <person name="Lucas S."/>
            <person name="Lapidus A."/>
            <person name="Barry K."/>
            <person name="Detter J.C."/>
            <person name="Glavina T."/>
            <person name="Hammon N."/>
            <person name="Israni S."/>
            <person name="Pitluck S."/>
            <person name="Goltsman E."/>
            <person name="Martinez M."/>
            <person name="Schmutz J."/>
            <person name="Larimer F."/>
            <person name="Land M."/>
            <person name="Lykidis A."/>
            <person name="Richardson P."/>
        </authorList>
    </citation>
    <scope>NUCLEOTIDE SEQUENCE</scope>
    <source>
        <strain evidence="2">JMP134</strain>
    </source>
</reference>
<keyword evidence="2" id="KW-0378">Hydrolase</keyword>
<keyword evidence="2" id="KW-0255">Endonuclease</keyword>
<feature type="domain" description="HNH" evidence="1">
    <location>
        <begin position="178"/>
        <end position="232"/>
    </location>
</feature>
<dbReference type="KEGG" id="reu:Reut_A0008"/>
<proteinExistence type="predicted"/>
<dbReference type="OrthoDB" id="9802640at2"/>
<dbReference type="EMBL" id="CP000090">
    <property type="protein sequence ID" value="AAZ59390.1"/>
    <property type="molecule type" value="Genomic_DNA"/>
</dbReference>
<name>Q477P3_CUPPJ</name>
<gene>
    <name evidence="2" type="ordered locus">Reut_A0008</name>
</gene>
<dbReference type="GO" id="GO:0004519">
    <property type="term" value="F:endonuclease activity"/>
    <property type="evidence" value="ECO:0007669"/>
    <property type="project" value="UniProtKB-KW"/>
</dbReference>
<dbReference type="CDD" id="cd00085">
    <property type="entry name" value="HNHc"/>
    <property type="match status" value="1"/>
</dbReference>
<organism evidence="2">
    <name type="scientific">Cupriavidus pinatubonensis (strain JMP 134 / LMG 1197)</name>
    <name type="common">Cupriavidus necator (strain JMP 134)</name>
    <dbReference type="NCBI Taxonomy" id="264198"/>
    <lineage>
        <taxon>Bacteria</taxon>
        <taxon>Pseudomonadati</taxon>
        <taxon>Pseudomonadota</taxon>
        <taxon>Betaproteobacteria</taxon>
        <taxon>Burkholderiales</taxon>
        <taxon>Burkholderiaceae</taxon>
        <taxon>Cupriavidus</taxon>
    </lineage>
</organism>
<evidence type="ECO:0000259" key="1">
    <source>
        <dbReference type="Pfam" id="PF01844"/>
    </source>
</evidence>
<dbReference type="InterPro" id="IPR003615">
    <property type="entry name" value="HNH_nuc"/>
</dbReference>
<dbReference type="eggNOG" id="COG3183">
    <property type="taxonomic scope" value="Bacteria"/>
</dbReference>
<sequence length="249" mass="28501">MTSSKKNNNPNWHRDELILALDLYLRHRQKLPPEEAKEIAELSTQLRQMAKVLFPSYVPSDSFRNTSGVYMKLMNFRRLDPQYVREGKKGLSQGAKGDEEVWQEFASNPKRCRETAEALLRGLTDDAFADLPEYPDEDLTEAPEGRLLTRTHLSRERSRKLVKAKREQVWEQTGKLRCEVCAFDFAKAYGEHGAGFIECHHTKPLSTLPENSKTHIGDLALVCANCHRMLHRGEVWPDVEGLRKLLTGG</sequence>
<dbReference type="InterPro" id="IPR002711">
    <property type="entry name" value="HNH"/>
</dbReference>
<accession>Q477P3</accession>
<dbReference type="AlphaFoldDB" id="Q477P3"/>
<evidence type="ECO:0000313" key="2">
    <source>
        <dbReference type="EMBL" id="AAZ59390.1"/>
    </source>
</evidence>
<dbReference type="GO" id="GO:0003676">
    <property type="term" value="F:nucleic acid binding"/>
    <property type="evidence" value="ECO:0007669"/>
    <property type="project" value="InterPro"/>
</dbReference>
<dbReference type="GO" id="GO:0008270">
    <property type="term" value="F:zinc ion binding"/>
    <property type="evidence" value="ECO:0007669"/>
    <property type="project" value="InterPro"/>
</dbReference>
<dbReference type="HOGENOM" id="CLU_069068_0_0_4"/>
<protein>
    <submittedName>
        <fullName evidence="2">HNH endonuclease</fullName>
    </submittedName>
</protein>
<dbReference type="Pfam" id="PF01844">
    <property type="entry name" value="HNH"/>
    <property type="match status" value="1"/>
</dbReference>
<keyword evidence="2" id="KW-0540">Nuclease</keyword>